<name>A0A1B6KB06_9HEMI</name>
<reference evidence="1" key="1">
    <citation type="submission" date="2015-11" db="EMBL/GenBank/DDBJ databases">
        <title>De novo transcriptome assembly of four potential Pierce s Disease insect vectors from Arizona vineyards.</title>
        <authorList>
            <person name="Tassone E.E."/>
        </authorList>
    </citation>
    <scope>NUCLEOTIDE SEQUENCE</scope>
</reference>
<accession>A0A1B6KB06</accession>
<protein>
    <submittedName>
        <fullName evidence="1">Uncharacterized protein</fullName>
    </submittedName>
</protein>
<dbReference type="EMBL" id="GEBQ01031613">
    <property type="protein sequence ID" value="JAT08364.1"/>
    <property type="molecule type" value="Transcribed_RNA"/>
</dbReference>
<organism evidence="1">
    <name type="scientific">Graphocephala atropunctata</name>
    <dbReference type="NCBI Taxonomy" id="36148"/>
    <lineage>
        <taxon>Eukaryota</taxon>
        <taxon>Metazoa</taxon>
        <taxon>Ecdysozoa</taxon>
        <taxon>Arthropoda</taxon>
        <taxon>Hexapoda</taxon>
        <taxon>Insecta</taxon>
        <taxon>Pterygota</taxon>
        <taxon>Neoptera</taxon>
        <taxon>Paraneoptera</taxon>
        <taxon>Hemiptera</taxon>
        <taxon>Auchenorrhyncha</taxon>
        <taxon>Membracoidea</taxon>
        <taxon>Cicadellidae</taxon>
        <taxon>Cicadellinae</taxon>
        <taxon>Cicadellini</taxon>
        <taxon>Graphocephala</taxon>
    </lineage>
</organism>
<dbReference type="AlphaFoldDB" id="A0A1B6KB06"/>
<proteinExistence type="predicted"/>
<sequence>MLMDCVCSLPTELVRGQLLDGSGLPTHTFSVFGQSHRTNNEVVLLPAVTKDGTSSWRLGIQWNCSRGWVLHVWYLPETLRPAQPFMPPGLVNQVPSAAASAVSPAPA</sequence>
<evidence type="ECO:0000313" key="1">
    <source>
        <dbReference type="EMBL" id="JAT08364.1"/>
    </source>
</evidence>
<gene>
    <name evidence="1" type="ORF">g.33884</name>
</gene>
<feature type="non-terminal residue" evidence="1">
    <location>
        <position position="107"/>
    </location>
</feature>